<keyword evidence="5" id="KW-1185">Reference proteome</keyword>
<proteinExistence type="predicted"/>
<accession>A0ABW1T2D6</accession>
<gene>
    <name evidence="4" type="ORF">ACFQGU_08985</name>
</gene>
<dbReference type="Pfam" id="PF22422">
    <property type="entry name" value="MGH1-like_GH"/>
    <property type="match status" value="1"/>
</dbReference>
<feature type="region of interest" description="Disordered" evidence="1">
    <location>
        <begin position="233"/>
        <end position="257"/>
    </location>
</feature>
<dbReference type="SUPFAM" id="SSF48208">
    <property type="entry name" value="Six-hairpin glycosidases"/>
    <property type="match status" value="1"/>
</dbReference>
<dbReference type="Pfam" id="PF14742">
    <property type="entry name" value="GDE_N_bis"/>
    <property type="match status" value="1"/>
</dbReference>
<reference evidence="5" key="1">
    <citation type="journal article" date="2019" name="Int. J. Syst. Evol. Microbiol.">
        <title>The Global Catalogue of Microorganisms (GCM) 10K type strain sequencing project: providing services to taxonomists for standard genome sequencing and annotation.</title>
        <authorList>
            <consortium name="The Broad Institute Genomics Platform"/>
            <consortium name="The Broad Institute Genome Sequencing Center for Infectious Disease"/>
            <person name="Wu L."/>
            <person name="Ma J."/>
        </authorList>
    </citation>
    <scope>NUCLEOTIDE SEQUENCE [LARGE SCALE GENOMIC DNA]</scope>
    <source>
        <strain evidence="5">CGMCC 4.7317</strain>
    </source>
</reference>
<evidence type="ECO:0000313" key="4">
    <source>
        <dbReference type="EMBL" id="MFC6238012.1"/>
    </source>
</evidence>
<dbReference type="InterPro" id="IPR012341">
    <property type="entry name" value="6hp_glycosidase-like_sf"/>
</dbReference>
<dbReference type="InterPro" id="IPR032856">
    <property type="entry name" value="GDE_N_bis"/>
</dbReference>
<dbReference type="RefSeq" id="WP_386765835.1">
    <property type="nucleotide sequence ID" value="NZ_JBHSTI010000008.1"/>
</dbReference>
<evidence type="ECO:0000259" key="2">
    <source>
        <dbReference type="Pfam" id="PF14742"/>
    </source>
</evidence>
<feature type="domain" description="Mannosylglycerate hydrolase MGH1-like glycoside hydrolase" evidence="3">
    <location>
        <begin position="390"/>
        <end position="600"/>
    </location>
</feature>
<dbReference type="EMBL" id="JBHSTI010000008">
    <property type="protein sequence ID" value="MFC6238012.1"/>
    <property type="molecule type" value="Genomic_DNA"/>
</dbReference>
<dbReference type="InterPro" id="IPR054491">
    <property type="entry name" value="MGH1-like_GH"/>
</dbReference>
<dbReference type="Gene3D" id="1.50.10.10">
    <property type="match status" value="1"/>
</dbReference>
<evidence type="ECO:0000256" key="1">
    <source>
        <dbReference type="SAM" id="MobiDB-lite"/>
    </source>
</evidence>
<evidence type="ECO:0000313" key="5">
    <source>
        <dbReference type="Proteomes" id="UP001596138"/>
    </source>
</evidence>
<organism evidence="4 5">
    <name type="scientific">Longivirga aurantiaca</name>
    <dbReference type="NCBI Taxonomy" id="1837743"/>
    <lineage>
        <taxon>Bacteria</taxon>
        <taxon>Bacillati</taxon>
        <taxon>Actinomycetota</taxon>
        <taxon>Actinomycetes</taxon>
        <taxon>Sporichthyales</taxon>
        <taxon>Sporichthyaceae</taxon>
        <taxon>Longivirga</taxon>
    </lineage>
</organism>
<feature type="domain" description="Putative glycogen debranching enzyme N-terminal" evidence="2">
    <location>
        <begin position="24"/>
        <end position="213"/>
    </location>
</feature>
<protein>
    <submittedName>
        <fullName evidence="4">Glycogen debranching N-terminal domain-containing protein</fullName>
    </submittedName>
</protein>
<dbReference type="Proteomes" id="UP001596138">
    <property type="component" value="Unassembled WGS sequence"/>
</dbReference>
<evidence type="ECO:0000259" key="3">
    <source>
        <dbReference type="Pfam" id="PF22422"/>
    </source>
</evidence>
<comment type="caution">
    <text evidence="4">The sequence shown here is derived from an EMBL/GenBank/DDBJ whole genome shotgun (WGS) entry which is preliminary data.</text>
</comment>
<sequence>MSAGWFEPLSTPAAATDQSSNVTLVEGSSFSLSTGVGNIVPGGTFGLYVRDLRVLSQWILEVDGERLEPLSHIQSDLFQASFVTMVKPSTGATESTLVLVREREVGDGMRERITLRSFNPEATAVALELHVGVDFAGLFEVKLGRALTRHHHLQASCDATSLQFRADRSEQATTVNVVVDDDPGPAAATRRLSPGRILWNVVIPARGEWSTTLSVEPVIRGVRLAPAVHDESSTESLAASRARMWRESSPDLETPDDDLERTLRTSVADLGSLRIFDVDHPTRAIPAAGAPWFMALFGRDSLLTSWMALPLDPSLALGTVQALAEAQGEAVNPLTDEQPGRILHERRYGTSVTDVHGDGEHLYYGTADATPLFVMLVGEMLRWGIPERKLADVLPAVDRALDWVATYGDADGDGFVEYRRGTDHGLRNQGWKDSFDGINFAGGRLAEPPIALCEVQAYVYGAYLARAHIAREQGDDATRERYSDLAGALKRRFNDTYWLPERGWYAVALDGDKAPVDSLASNMGHCLWTGIVDEDKAASVVGHLMSPEMFTGWGVRTLATTMGAYNPLGYHNGSVWPHDNAIIAAGMARYGFVEEAQAVAIGILDAAASFGGRLPELFCGFDRTEYAAPVPFPTSCSPQAWAAASPLMLMRSLFRLEPSVSKGQVRVAPILPARYLPMSLRNIIIGGSRVTLSTDGSTVALDGLPEGVRATEVPRAPLSSLHEH</sequence>
<dbReference type="InterPro" id="IPR008928">
    <property type="entry name" value="6-hairpin_glycosidase_sf"/>
</dbReference>
<name>A0ABW1T2D6_9ACTN</name>